<feature type="compositionally biased region" description="Basic and acidic residues" evidence="1">
    <location>
        <begin position="1074"/>
        <end position="1086"/>
    </location>
</feature>
<feature type="region of interest" description="Disordered" evidence="1">
    <location>
        <begin position="1321"/>
        <end position="1351"/>
    </location>
</feature>
<feature type="region of interest" description="Disordered" evidence="1">
    <location>
        <begin position="1074"/>
        <end position="1126"/>
    </location>
</feature>
<dbReference type="Proteomes" id="UP001283361">
    <property type="component" value="Unassembled WGS sequence"/>
</dbReference>
<feature type="region of interest" description="Disordered" evidence="1">
    <location>
        <begin position="1177"/>
        <end position="1206"/>
    </location>
</feature>
<feature type="compositionally biased region" description="Basic and acidic residues" evidence="1">
    <location>
        <begin position="1225"/>
        <end position="1248"/>
    </location>
</feature>
<protein>
    <submittedName>
        <fullName evidence="2">Uncharacterized protein</fullName>
    </submittedName>
</protein>
<feature type="compositionally biased region" description="Polar residues" evidence="1">
    <location>
        <begin position="402"/>
        <end position="412"/>
    </location>
</feature>
<feature type="compositionally biased region" description="Polar residues" evidence="1">
    <location>
        <begin position="688"/>
        <end position="711"/>
    </location>
</feature>
<feature type="region of interest" description="Disordered" evidence="1">
    <location>
        <begin position="572"/>
        <end position="711"/>
    </location>
</feature>
<feature type="region of interest" description="Disordered" evidence="1">
    <location>
        <begin position="1370"/>
        <end position="1430"/>
    </location>
</feature>
<organism evidence="2 3">
    <name type="scientific">Elysia crispata</name>
    <name type="common">lettuce slug</name>
    <dbReference type="NCBI Taxonomy" id="231223"/>
    <lineage>
        <taxon>Eukaryota</taxon>
        <taxon>Metazoa</taxon>
        <taxon>Spiralia</taxon>
        <taxon>Lophotrochozoa</taxon>
        <taxon>Mollusca</taxon>
        <taxon>Gastropoda</taxon>
        <taxon>Heterobranchia</taxon>
        <taxon>Euthyneura</taxon>
        <taxon>Panpulmonata</taxon>
        <taxon>Sacoglossa</taxon>
        <taxon>Placobranchoidea</taxon>
        <taxon>Plakobranchidae</taxon>
        <taxon>Elysia</taxon>
    </lineage>
</organism>
<dbReference type="EMBL" id="JAWDGP010001332">
    <property type="protein sequence ID" value="KAK3792737.1"/>
    <property type="molecule type" value="Genomic_DNA"/>
</dbReference>
<feature type="region of interest" description="Disordered" evidence="1">
    <location>
        <begin position="402"/>
        <end position="482"/>
    </location>
</feature>
<feature type="compositionally biased region" description="Polar residues" evidence="1">
    <location>
        <begin position="1184"/>
        <end position="1206"/>
    </location>
</feature>
<feature type="compositionally biased region" description="Polar residues" evidence="1">
    <location>
        <begin position="220"/>
        <end position="235"/>
    </location>
</feature>
<feature type="compositionally biased region" description="Polar residues" evidence="1">
    <location>
        <begin position="848"/>
        <end position="862"/>
    </location>
</feature>
<evidence type="ECO:0000256" key="1">
    <source>
        <dbReference type="SAM" id="MobiDB-lite"/>
    </source>
</evidence>
<feature type="compositionally biased region" description="Basic and acidic residues" evidence="1">
    <location>
        <begin position="1332"/>
        <end position="1346"/>
    </location>
</feature>
<gene>
    <name evidence="2" type="ORF">RRG08_023070</name>
</gene>
<feature type="compositionally biased region" description="Low complexity" evidence="1">
    <location>
        <begin position="1407"/>
        <end position="1423"/>
    </location>
</feature>
<feature type="region of interest" description="Disordered" evidence="1">
    <location>
        <begin position="1224"/>
        <end position="1248"/>
    </location>
</feature>
<feature type="compositionally biased region" description="Basic and acidic residues" evidence="1">
    <location>
        <begin position="236"/>
        <end position="246"/>
    </location>
</feature>
<evidence type="ECO:0000313" key="3">
    <source>
        <dbReference type="Proteomes" id="UP001283361"/>
    </source>
</evidence>
<feature type="region of interest" description="Disordered" evidence="1">
    <location>
        <begin position="1442"/>
        <end position="1473"/>
    </location>
</feature>
<keyword evidence="3" id="KW-1185">Reference proteome</keyword>
<feature type="compositionally biased region" description="Low complexity" evidence="1">
    <location>
        <begin position="462"/>
        <end position="477"/>
    </location>
</feature>
<accession>A0AAE1E3K4</accession>
<feature type="compositionally biased region" description="Basic and acidic residues" evidence="1">
    <location>
        <begin position="963"/>
        <end position="982"/>
    </location>
</feature>
<feature type="region of interest" description="Disordered" evidence="1">
    <location>
        <begin position="1"/>
        <end position="274"/>
    </location>
</feature>
<comment type="caution">
    <text evidence="2">The sequence shown here is derived from an EMBL/GenBank/DDBJ whole genome shotgun (WGS) entry which is preliminary data.</text>
</comment>
<feature type="compositionally biased region" description="Low complexity" evidence="1">
    <location>
        <begin position="773"/>
        <end position="786"/>
    </location>
</feature>
<feature type="compositionally biased region" description="Polar residues" evidence="1">
    <location>
        <begin position="538"/>
        <end position="547"/>
    </location>
</feature>
<feature type="compositionally biased region" description="Polar residues" evidence="1">
    <location>
        <begin position="33"/>
        <end position="43"/>
    </location>
</feature>
<proteinExistence type="predicted"/>
<feature type="compositionally biased region" description="Polar residues" evidence="1">
    <location>
        <begin position="107"/>
        <end position="116"/>
    </location>
</feature>
<evidence type="ECO:0000313" key="2">
    <source>
        <dbReference type="EMBL" id="KAK3792737.1"/>
    </source>
</evidence>
<feature type="compositionally biased region" description="Basic residues" evidence="1">
    <location>
        <begin position="184"/>
        <end position="218"/>
    </location>
</feature>
<reference evidence="2" key="1">
    <citation type="journal article" date="2023" name="G3 (Bethesda)">
        <title>A reference genome for the long-term kleptoplast-retaining sea slug Elysia crispata morphotype clarki.</title>
        <authorList>
            <person name="Eastman K.E."/>
            <person name="Pendleton A.L."/>
            <person name="Shaikh M.A."/>
            <person name="Suttiyut T."/>
            <person name="Ogas R."/>
            <person name="Tomko P."/>
            <person name="Gavelis G."/>
            <person name="Widhalm J.R."/>
            <person name="Wisecaver J.H."/>
        </authorList>
    </citation>
    <scope>NUCLEOTIDE SEQUENCE</scope>
    <source>
        <strain evidence="2">ECLA1</strain>
    </source>
</reference>
<feature type="compositionally biased region" description="Polar residues" evidence="1">
    <location>
        <begin position="438"/>
        <end position="449"/>
    </location>
</feature>
<feature type="compositionally biased region" description="Low complexity" evidence="1">
    <location>
        <begin position="62"/>
        <end position="73"/>
    </location>
</feature>
<feature type="compositionally biased region" description="Basic residues" evidence="1">
    <location>
        <begin position="1"/>
        <end position="10"/>
    </location>
</feature>
<feature type="region of interest" description="Disordered" evidence="1">
    <location>
        <begin position="954"/>
        <end position="982"/>
    </location>
</feature>
<feature type="compositionally biased region" description="Basic and acidic residues" evidence="1">
    <location>
        <begin position="149"/>
        <end position="167"/>
    </location>
</feature>
<sequence length="1581" mass="169763">MGQATSKRRSYTPGHSEKAADSSAAKSFRPNGDTKSSGLTNGSIEVRSSGGHDSDQIEADDTTSPTSPTSDTSTGRKENKRKRFRVSGLFSLKRTPSGKWPRRRKTTSSSSVNGTRPVSCPVPQSEAAGVASPGRPQSLFLEELDINEDDGKIETVDLSDHEQDGKSKQKTGKATGEDAPKAPPKIKGRRGSKKQSSLKKKKQEKKNSKKDKKNKSKQKGATTSGSEAESPSPVETKSETAGKLETEGTAEAVEELIPCLTSAEEREGSSSSALGLTQQVLAQIDAKSKEEKVEGDVEEVKVARNTEEDLDAVASSIVAETMDIAQKRLGEETICRSDGAVEVDENISFNKGKETVTTIVEKSVEESGSEHIEVVAEDVIVSSTDIQVESIPLVVEAEINPSKVTTQETTPSPQAPPRRKHSLTQTTNAELPGAPSAVETNIQENTSLPHSKDITPNIETGEISNRTETNESSTESTGVEASGIVKEEMIEKVEEQIQQLMPKVSADSQVLAAVSLADKNSEDEAPQASLEEEKVKESSNISPQTELFNEAPVDVGEEIAAVSASVAAIESEMVQNGTEEEKETEKVKVKTASVSSDSDKQTKADILKEKNEKKRLERERLKKEKEAERAKEKERLKEEKRKKAEQKSAEKEKSKSQKKIKVPKRLSSLFQRKEKHLKQAAEEAAEDSPSNDQAASQQVTETVKASTSLPQTVETMVCPVTQVQMQEASGAKDSPVVNPSLIVDVSVEPLVVTTSPENGEMCLESQPANGDVSSSPPQSPLESPLSEEMKSPGSDTSEPASPGSDCDVNGSSSGSNVLKKISLGPRLRTAILRKKSSGASDSGAERTVSLTTPKSVAESSEMTPPPRKLRPRKPVEQYSPVTPGAHNLPASTAVADANGDVKLDGTNEQTNTLFDELHTNIDTAAENVTVEANTAVKNLTGGSVSWEDNDTINISTASHNKSPKTDIEPDSHSERGDVEDKRANSVVEEVPAIDKNAAVDIVLDSVTTAHKDSSLEQTVQNLHVSQIAPDSLKDKLPEVSMPSEPTLVVEEIVEASVKDTVCCEIISHQEKPKDVNNDTVDVKDNSDTDDTDPSQLRMPFIQHQEEQQQQSETDEDGDTFSNLQSPTVVSTASIVLRPSSVDDTCPEAETPLEEWIEPTVKKVQTKSSAVQTEYVKSAPPVGSYSLSSANQTVVSKTENDENSSSLQDKAKNLLAEVANGLVSSADHHAHLTEKDSGRSGKDDEISEVKDIPGVAKISEEEAVDGHPQNQVYTEVCMAQVRENAKEDAASDTPVQEETIVASSKPRATLTIAEYLIGTFEETPEGDTTVSPVEEKEVDDKTAESKSECPVSIPNLQDEAVTAADSFFADDAVPSSDVTLTEDTLGAPIGHITSNQSHDHSSEESEDSGQQTPTPQSQQQQQQTVDSVINGIVNEAVNGVLQGECAGKSDESMESEKSPPCSPKADEGECEDDSKKMISVESNLVKDISPAVVDDNKNAMKVEDNEGITKDNGGMIENSIKPSPTETIEAYLKLQYQETGESISTPFVNGDKGFEENGNVLMTTPATTTEVTVAQDEQQVTG</sequence>
<feature type="region of interest" description="Disordered" evidence="1">
    <location>
        <begin position="1501"/>
        <end position="1521"/>
    </location>
</feature>
<feature type="compositionally biased region" description="Basic and acidic residues" evidence="1">
    <location>
        <begin position="597"/>
        <end position="655"/>
    </location>
</feature>
<feature type="region of interest" description="Disordered" evidence="1">
    <location>
        <begin position="754"/>
        <end position="890"/>
    </location>
</feature>
<name>A0AAE1E3K4_9GAST</name>
<feature type="region of interest" description="Disordered" evidence="1">
    <location>
        <begin position="515"/>
        <end position="552"/>
    </location>
</feature>
<feature type="compositionally biased region" description="Basic and acidic residues" evidence="1">
    <location>
        <begin position="1446"/>
        <end position="1456"/>
    </location>
</feature>